<accession>L1IB89</accession>
<dbReference type="AlphaFoldDB" id="L1IB89"/>
<evidence type="ECO:0000313" key="3">
    <source>
        <dbReference type="Proteomes" id="UP000011087"/>
    </source>
</evidence>
<reference evidence="3" key="2">
    <citation type="submission" date="2012-11" db="EMBL/GenBank/DDBJ databases">
        <authorList>
            <person name="Kuo A."/>
            <person name="Curtis B.A."/>
            <person name="Tanifuji G."/>
            <person name="Burki F."/>
            <person name="Gruber A."/>
            <person name="Irimia M."/>
            <person name="Maruyama S."/>
            <person name="Arias M.C."/>
            <person name="Ball S.G."/>
            <person name="Gile G.H."/>
            <person name="Hirakawa Y."/>
            <person name="Hopkins J.F."/>
            <person name="Rensing S.A."/>
            <person name="Schmutz J."/>
            <person name="Symeonidi A."/>
            <person name="Elias M."/>
            <person name="Eveleigh R.J."/>
            <person name="Herman E.K."/>
            <person name="Klute M.J."/>
            <person name="Nakayama T."/>
            <person name="Obornik M."/>
            <person name="Reyes-Prieto A."/>
            <person name="Armbrust E.V."/>
            <person name="Aves S.J."/>
            <person name="Beiko R.G."/>
            <person name="Coutinho P."/>
            <person name="Dacks J.B."/>
            <person name="Durnford D.G."/>
            <person name="Fast N.M."/>
            <person name="Green B.R."/>
            <person name="Grisdale C."/>
            <person name="Hempe F."/>
            <person name="Henrissat B."/>
            <person name="Hoppner M.P."/>
            <person name="Ishida K.-I."/>
            <person name="Kim E."/>
            <person name="Koreny L."/>
            <person name="Kroth P.G."/>
            <person name="Liu Y."/>
            <person name="Malik S.-B."/>
            <person name="Maier U.G."/>
            <person name="McRose D."/>
            <person name="Mock T."/>
            <person name="Neilson J.A."/>
            <person name="Onodera N.T."/>
            <person name="Poole A.M."/>
            <person name="Pritham E.J."/>
            <person name="Richards T.A."/>
            <person name="Rocap G."/>
            <person name="Roy S.W."/>
            <person name="Sarai C."/>
            <person name="Schaack S."/>
            <person name="Shirato S."/>
            <person name="Slamovits C.H."/>
            <person name="Spencer D.F."/>
            <person name="Suzuki S."/>
            <person name="Worden A.Z."/>
            <person name="Zauner S."/>
            <person name="Barry K."/>
            <person name="Bell C."/>
            <person name="Bharti A.K."/>
            <person name="Crow J.A."/>
            <person name="Grimwood J."/>
            <person name="Kramer R."/>
            <person name="Lindquist E."/>
            <person name="Lucas S."/>
            <person name="Salamov A."/>
            <person name="McFadden G.I."/>
            <person name="Lane C.E."/>
            <person name="Keeling P.J."/>
            <person name="Gray M.W."/>
            <person name="Grigoriev I.V."/>
            <person name="Archibald J.M."/>
        </authorList>
    </citation>
    <scope>NUCLEOTIDE SEQUENCE</scope>
    <source>
        <strain evidence="3">CCMP2712</strain>
    </source>
</reference>
<dbReference type="HOGENOM" id="CLU_2799379_0_0_1"/>
<dbReference type="EnsemblProtists" id="EKX33531">
    <property type="protein sequence ID" value="EKX33531"/>
    <property type="gene ID" value="GUITHDRAFT_120276"/>
</dbReference>
<dbReference type="KEGG" id="gtt:GUITHDRAFT_120276"/>
<gene>
    <name evidence="1" type="ORF">GUITHDRAFT_120276</name>
</gene>
<organism evidence="1">
    <name type="scientific">Guillardia theta (strain CCMP2712)</name>
    <name type="common">Cryptophyte</name>
    <dbReference type="NCBI Taxonomy" id="905079"/>
    <lineage>
        <taxon>Eukaryota</taxon>
        <taxon>Cryptophyceae</taxon>
        <taxon>Pyrenomonadales</taxon>
        <taxon>Geminigeraceae</taxon>
        <taxon>Guillardia</taxon>
    </lineage>
</organism>
<dbReference type="RefSeq" id="XP_005820511.1">
    <property type="nucleotide sequence ID" value="XM_005820454.1"/>
</dbReference>
<reference evidence="1 3" key="1">
    <citation type="journal article" date="2012" name="Nature">
        <title>Algal genomes reveal evolutionary mosaicism and the fate of nucleomorphs.</title>
        <authorList>
            <consortium name="DOE Joint Genome Institute"/>
            <person name="Curtis B.A."/>
            <person name="Tanifuji G."/>
            <person name="Burki F."/>
            <person name="Gruber A."/>
            <person name="Irimia M."/>
            <person name="Maruyama S."/>
            <person name="Arias M.C."/>
            <person name="Ball S.G."/>
            <person name="Gile G.H."/>
            <person name="Hirakawa Y."/>
            <person name="Hopkins J.F."/>
            <person name="Kuo A."/>
            <person name="Rensing S.A."/>
            <person name="Schmutz J."/>
            <person name="Symeonidi A."/>
            <person name="Elias M."/>
            <person name="Eveleigh R.J."/>
            <person name="Herman E.K."/>
            <person name="Klute M.J."/>
            <person name="Nakayama T."/>
            <person name="Obornik M."/>
            <person name="Reyes-Prieto A."/>
            <person name="Armbrust E.V."/>
            <person name="Aves S.J."/>
            <person name="Beiko R.G."/>
            <person name="Coutinho P."/>
            <person name="Dacks J.B."/>
            <person name="Durnford D.G."/>
            <person name="Fast N.M."/>
            <person name="Green B.R."/>
            <person name="Grisdale C.J."/>
            <person name="Hempel F."/>
            <person name="Henrissat B."/>
            <person name="Hoppner M.P."/>
            <person name="Ishida K."/>
            <person name="Kim E."/>
            <person name="Koreny L."/>
            <person name="Kroth P.G."/>
            <person name="Liu Y."/>
            <person name="Malik S.B."/>
            <person name="Maier U.G."/>
            <person name="McRose D."/>
            <person name="Mock T."/>
            <person name="Neilson J.A."/>
            <person name="Onodera N.T."/>
            <person name="Poole A.M."/>
            <person name="Pritham E.J."/>
            <person name="Richards T.A."/>
            <person name="Rocap G."/>
            <person name="Roy S.W."/>
            <person name="Sarai C."/>
            <person name="Schaack S."/>
            <person name="Shirato S."/>
            <person name="Slamovits C.H."/>
            <person name="Spencer D.F."/>
            <person name="Suzuki S."/>
            <person name="Worden A.Z."/>
            <person name="Zauner S."/>
            <person name="Barry K."/>
            <person name="Bell C."/>
            <person name="Bharti A.K."/>
            <person name="Crow J.A."/>
            <person name="Grimwood J."/>
            <person name="Kramer R."/>
            <person name="Lindquist E."/>
            <person name="Lucas S."/>
            <person name="Salamov A."/>
            <person name="McFadden G.I."/>
            <person name="Lane C.E."/>
            <person name="Keeling P.J."/>
            <person name="Gray M.W."/>
            <person name="Grigoriev I.V."/>
            <person name="Archibald J.M."/>
        </authorList>
    </citation>
    <scope>NUCLEOTIDE SEQUENCE</scope>
    <source>
        <strain evidence="1 3">CCMP2712</strain>
    </source>
</reference>
<protein>
    <submittedName>
        <fullName evidence="1 2">Uncharacterized protein</fullName>
    </submittedName>
</protein>
<name>L1IB89_GUITC</name>
<keyword evidence="3" id="KW-1185">Reference proteome</keyword>
<dbReference type="Proteomes" id="UP000011087">
    <property type="component" value="Unassembled WGS sequence"/>
</dbReference>
<evidence type="ECO:0000313" key="1">
    <source>
        <dbReference type="EMBL" id="EKX33531.1"/>
    </source>
</evidence>
<evidence type="ECO:0000313" key="2">
    <source>
        <dbReference type="EnsemblProtists" id="EKX33531"/>
    </source>
</evidence>
<sequence>MFQDLKGGKGGGSRMSCDRKFWCHHQSNDKVQHAHTTKALAVPPLLAAMGYEPAKGGWQLRSDARNFY</sequence>
<dbReference type="GeneID" id="17290256"/>
<reference evidence="2" key="3">
    <citation type="submission" date="2016-03" db="UniProtKB">
        <authorList>
            <consortium name="EnsemblProtists"/>
        </authorList>
    </citation>
    <scope>IDENTIFICATION</scope>
</reference>
<proteinExistence type="predicted"/>
<dbReference type="PaxDb" id="55529-EKX33531"/>
<dbReference type="EMBL" id="JH993138">
    <property type="protein sequence ID" value="EKX33531.1"/>
    <property type="molecule type" value="Genomic_DNA"/>
</dbReference>